<dbReference type="Proteomes" id="UP000046393">
    <property type="component" value="Unplaced"/>
</dbReference>
<evidence type="ECO:0000313" key="4">
    <source>
        <dbReference type="WBParaSite" id="SMUV_0000118501-mRNA-1"/>
    </source>
</evidence>
<feature type="region of interest" description="Disordered" evidence="1">
    <location>
        <begin position="1"/>
        <end position="20"/>
    </location>
</feature>
<evidence type="ECO:0000256" key="2">
    <source>
        <dbReference type="SAM" id="Phobius"/>
    </source>
</evidence>
<feature type="transmembrane region" description="Helical" evidence="2">
    <location>
        <begin position="163"/>
        <end position="185"/>
    </location>
</feature>
<keyword evidence="2" id="KW-0472">Membrane</keyword>
<sequence length="233" mass="26471">MGFSLQEWLNSPSRGRSDRSTTAKRASVAFLLFLLPLVATVVEHELIDTYDLPYPQWLHWILYALEFITFIVMLFGLFKEKVELIVPFIIIEALKLIIWAGFTLLYLSRMIINEIKGEGGSADGRTAVVPGLIAVKSDYYVDDEGRYHYGLSNHWSNMFLSRILSYLAVICAIHVITVCVALSVFQAIRHVLNTEERERLPTVRPTSTAGSSRQPYEKETIIMTKTATDHLDT</sequence>
<keyword evidence="3" id="KW-1185">Reference proteome</keyword>
<feature type="transmembrane region" description="Helical" evidence="2">
    <location>
        <begin position="57"/>
        <end position="78"/>
    </location>
</feature>
<accession>A0A0N5AAK9</accession>
<dbReference type="AlphaFoldDB" id="A0A0N5AAK9"/>
<protein>
    <submittedName>
        <fullName evidence="4">MARVEL domain-containing protein</fullName>
    </submittedName>
</protein>
<evidence type="ECO:0000256" key="1">
    <source>
        <dbReference type="SAM" id="MobiDB-lite"/>
    </source>
</evidence>
<keyword evidence="2" id="KW-0812">Transmembrane</keyword>
<proteinExistence type="predicted"/>
<keyword evidence="2" id="KW-1133">Transmembrane helix</keyword>
<feature type="transmembrane region" description="Helical" evidence="2">
    <location>
        <begin position="26"/>
        <end position="42"/>
    </location>
</feature>
<reference evidence="4" key="1">
    <citation type="submission" date="2017-02" db="UniProtKB">
        <authorList>
            <consortium name="WormBaseParasite"/>
        </authorList>
    </citation>
    <scope>IDENTIFICATION</scope>
</reference>
<evidence type="ECO:0000313" key="3">
    <source>
        <dbReference type="Proteomes" id="UP000046393"/>
    </source>
</evidence>
<organism evidence="3 4">
    <name type="scientific">Syphacia muris</name>
    <dbReference type="NCBI Taxonomy" id="451379"/>
    <lineage>
        <taxon>Eukaryota</taxon>
        <taxon>Metazoa</taxon>
        <taxon>Ecdysozoa</taxon>
        <taxon>Nematoda</taxon>
        <taxon>Chromadorea</taxon>
        <taxon>Rhabditida</taxon>
        <taxon>Spirurina</taxon>
        <taxon>Oxyuridomorpha</taxon>
        <taxon>Oxyuroidea</taxon>
        <taxon>Oxyuridae</taxon>
        <taxon>Syphacia</taxon>
    </lineage>
</organism>
<name>A0A0N5AAK9_9BILA</name>
<feature type="transmembrane region" description="Helical" evidence="2">
    <location>
        <begin position="85"/>
        <end position="107"/>
    </location>
</feature>
<dbReference type="WBParaSite" id="SMUV_0000118501-mRNA-1">
    <property type="protein sequence ID" value="SMUV_0000118501-mRNA-1"/>
    <property type="gene ID" value="SMUV_0000118501"/>
</dbReference>